<evidence type="ECO:0000313" key="5">
    <source>
        <dbReference type="Proteomes" id="UP001213623"/>
    </source>
</evidence>
<keyword evidence="1" id="KW-0539">Nucleus</keyword>
<dbReference type="GO" id="GO:0010468">
    <property type="term" value="P:regulation of gene expression"/>
    <property type="evidence" value="ECO:0007669"/>
    <property type="project" value="InterPro"/>
</dbReference>
<dbReference type="Proteomes" id="UP001213623">
    <property type="component" value="Chromosome 2"/>
</dbReference>
<keyword evidence="1" id="KW-0131">Cell cycle</keyword>
<dbReference type="EMBL" id="CP119893">
    <property type="protein sequence ID" value="WFD25939.1"/>
    <property type="molecule type" value="Genomic_DNA"/>
</dbReference>
<evidence type="ECO:0000313" key="4">
    <source>
        <dbReference type="EMBL" id="WFD25939.1"/>
    </source>
</evidence>
<dbReference type="GO" id="GO:0090694">
    <property type="term" value="C:Scc2-Scc4 cohesin loading complex"/>
    <property type="evidence" value="ECO:0007669"/>
    <property type="project" value="TreeGrafter"/>
</dbReference>
<dbReference type="GO" id="GO:0034087">
    <property type="term" value="P:establishment of mitotic sister chromatid cohesion"/>
    <property type="evidence" value="ECO:0007669"/>
    <property type="project" value="TreeGrafter"/>
</dbReference>
<name>A0AAF0EI12_9BASI</name>
<dbReference type="GO" id="GO:0140588">
    <property type="term" value="P:chromatin looping"/>
    <property type="evidence" value="ECO:0007669"/>
    <property type="project" value="InterPro"/>
</dbReference>
<feature type="domain" description="Sister chromatid cohesion C-terminal" evidence="3">
    <location>
        <begin position="1178"/>
        <end position="1359"/>
    </location>
</feature>
<dbReference type="GO" id="GO:0061775">
    <property type="term" value="F:cohesin loader activity"/>
    <property type="evidence" value="ECO:0007669"/>
    <property type="project" value="InterPro"/>
</dbReference>
<reference evidence="4" key="1">
    <citation type="submission" date="2023-03" db="EMBL/GenBank/DDBJ databases">
        <title>Mating type loci evolution in Malassezia.</title>
        <authorList>
            <person name="Coelho M.A."/>
        </authorList>
    </citation>
    <scope>NUCLEOTIDE SEQUENCE</scope>
    <source>
        <strain evidence="4">CBS 9557</strain>
    </source>
</reference>
<dbReference type="PANTHER" id="PTHR21704">
    <property type="entry name" value="NIPPED-B-LIKE PROTEIN DELANGIN SCC2-RELATED"/>
    <property type="match status" value="1"/>
</dbReference>
<dbReference type="GO" id="GO:0071169">
    <property type="term" value="P:establishment of protein localization to chromatin"/>
    <property type="evidence" value="ECO:0007669"/>
    <property type="project" value="TreeGrafter"/>
</dbReference>
<sequence length="1522" mass="170165">MASGRHDVAKPVSPPPVLCESDRLLSCEAIDALTDDIPGRLRDEFLRDVAKHGRDTLTELEEPARKHMRSDDTEVRFEAEHVFPMGWSDAWDLDDAQLYSEESLLLTSEAPPSSPVPAPEARRKPETSAQILIHFLMALFSEQEECGSDAAALAMVHSVQGDVALNPSALSLLHGILSLCVRATNKYMRHGHVHKDDTPYHLLDVDPSMLARLLSLLEVTMRENTVDWSWEKDTASKIEDIQRSIQALLCAKCCLSIFSIDQLPKFLFSEELVAQCLQAIKPALELFVLPLMEACAGTETNELASLLLDGRVDKDAVQALDTHIHTLSACLCLVDALFTLSNVSMSDNLTILCVYLALAPFFAHDRRTPVKTSTPCSYTHADALKPFRLAGLNMLRNIFAYYPSQRAWILNEVLVSLLRLPDLRRRKRQYRVGQGHSIYVLTALLLQLLQAASHETSAAREQTLAWFLGEPTLEKPPCQSNQEAVHGLASSVAKYLVQKGGETKMNKSSMDMSYASIVYGLMEDMLYLLFHPEWPAASVLLSCFCRVFSTVLLEPKSNSDAKMLALDQLGLVATHLRKVELDLAQKRKRLTLVPIRSFAPSANVKALEEVDRAFHSVMAQLLQGRKNLGTTLAQDFWTGQYLYELSLARKVCQDQAEFCHALSACVERVTRSDVGRIYADALPQMVLQSTFFVQFPSLFKALLPYCHSHALTLRTRALRAVGTIAAVDSDLLCDTPIREAVAAHLGDQSASVRETCVTILSAHVLKHEQLIPTFFLRIVERCHDTASSVRRRALKFLQQVYDTTSDSSLELQSALRILRALYDVDPQIQQVAQEALEELWFGDHRKKQVHSVAQVLADVCVRIHDRPSPLDEFLKRLGSVRESSSFAVRLGEFVDELLQELFAAPLLSPAMHGRLRAIQILTAVHPELLTVPRAKQLLPYVDGAQTSEEVAIMEELLRIYVQCMPALPRTARSFAIHLETILTRLISKCQLRPGSTVLEALVTCFCAGIRYQTHNVALWERTYTSCLALSRQAITSTSLDAKMSLALCIAALLCAHRPWDQSQLDQQPGALFQILLRLQDKEPASHESATHDAAPDTPPSVLIALSYMLEAYPLQFLEPEVCKLMEHIFAQGRPNERFYMLRALWGYLERDAVAPHGDTSADVQQQLTGHAQPDAGVASALIQRYAEPILQATLELEFPKIQQLASEMVKLSVLQGLSHPMQCVPYLVALETSDHALLRHRAVQLHRYLMGKHASMLSTRFGESVMRAFHFQQRRTAAPRGVRPGTKMEALLQTWYQLLVDHRSAKLHFLRALTHLLDVQLETSPTRDDVSLSIFVADTLQALEYRCAEEPLTILHELKMMDASTGIQVANVVARRLRREEHLRSPSPLTDEEDESDDSDHSSDDEPSSSIDTHAEPPKTIGGPLRSTDWLSLFYAARRVEILRHVRRSLKHMYRLSEARCAKFEPGKRTALGDRPIAPVAEATLCASAAELPTSHDQALVALEAFVDAEDDMGSESELEYE</sequence>
<dbReference type="Pfam" id="PF12830">
    <property type="entry name" value="Nipped-B_C"/>
    <property type="match status" value="1"/>
</dbReference>
<dbReference type="InterPro" id="IPR016024">
    <property type="entry name" value="ARM-type_fold"/>
</dbReference>
<gene>
    <name evidence="4" type="primary">SCC2</name>
    <name evidence="4" type="ORF">MNAN1_000912</name>
</gene>
<feature type="region of interest" description="Disordered" evidence="2">
    <location>
        <begin position="1381"/>
        <end position="1423"/>
    </location>
</feature>
<dbReference type="GO" id="GO:1990414">
    <property type="term" value="P:replication-born double-strand break repair via sister chromatid exchange"/>
    <property type="evidence" value="ECO:0007669"/>
    <property type="project" value="TreeGrafter"/>
</dbReference>
<accession>A0AAF0EI12</accession>
<keyword evidence="1" id="KW-0677">Repeat</keyword>
<dbReference type="GO" id="GO:0003682">
    <property type="term" value="F:chromatin binding"/>
    <property type="evidence" value="ECO:0007669"/>
    <property type="project" value="TreeGrafter"/>
</dbReference>
<evidence type="ECO:0000256" key="2">
    <source>
        <dbReference type="SAM" id="MobiDB-lite"/>
    </source>
</evidence>
<evidence type="ECO:0000256" key="1">
    <source>
        <dbReference type="RuleBase" id="RU364107"/>
    </source>
</evidence>
<keyword evidence="5" id="KW-1185">Reference proteome</keyword>
<proteinExistence type="inferred from homology"/>
<dbReference type="InterPro" id="IPR033031">
    <property type="entry name" value="Scc2/Nipped-B"/>
</dbReference>
<dbReference type="Pfam" id="PF20168">
    <property type="entry name" value="PDS5"/>
    <property type="match status" value="1"/>
</dbReference>
<dbReference type="Gene3D" id="1.25.10.10">
    <property type="entry name" value="Leucine-rich Repeat Variant"/>
    <property type="match status" value="1"/>
</dbReference>
<dbReference type="SUPFAM" id="SSF48371">
    <property type="entry name" value="ARM repeat"/>
    <property type="match status" value="1"/>
</dbReference>
<comment type="similarity">
    <text evidence="1">Belongs to the SCC2/Nipped-B family.</text>
</comment>
<dbReference type="InterPro" id="IPR011989">
    <property type="entry name" value="ARM-like"/>
</dbReference>
<evidence type="ECO:0000259" key="3">
    <source>
        <dbReference type="Pfam" id="PF12830"/>
    </source>
</evidence>
<comment type="subcellular location">
    <subcellularLocation>
        <location evidence="1">Nucleus</location>
    </subcellularLocation>
</comment>
<organism evidence="4 5">
    <name type="scientific">Malassezia nana</name>
    <dbReference type="NCBI Taxonomy" id="180528"/>
    <lineage>
        <taxon>Eukaryota</taxon>
        <taxon>Fungi</taxon>
        <taxon>Dikarya</taxon>
        <taxon>Basidiomycota</taxon>
        <taxon>Ustilaginomycotina</taxon>
        <taxon>Malasseziomycetes</taxon>
        <taxon>Malasseziales</taxon>
        <taxon>Malasseziaceae</taxon>
        <taxon>Malassezia</taxon>
    </lineage>
</organism>
<dbReference type="InterPro" id="IPR024986">
    <property type="entry name" value="Nipped-B_C"/>
</dbReference>
<dbReference type="PANTHER" id="PTHR21704:SF18">
    <property type="entry name" value="NIPPED-B-LIKE PROTEIN"/>
    <property type="match status" value="1"/>
</dbReference>
<protein>
    <recommendedName>
        <fullName evidence="1">Sister chromatid cohesion protein</fullName>
    </recommendedName>
</protein>